<evidence type="ECO:0000313" key="5">
    <source>
        <dbReference type="Proteomes" id="UP000654947"/>
    </source>
</evidence>
<keyword evidence="1" id="KW-0808">Transferase</keyword>
<evidence type="ECO:0000256" key="2">
    <source>
        <dbReference type="ARBA" id="ARBA00022777"/>
    </source>
</evidence>
<dbReference type="Gene3D" id="3.40.1190.20">
    <property type="match status" value="1"/>
</dbReference>
<dbReference type="SUPFAM" id="SSF53613">
    <property type="entry name" value="Ribokinase-like"/>
    <property type="match status" value="1"/>
</dbReference>
<dbReference type="PANTHER" id="PTHR10584">
    <property type="entry name" value="SUGAR KINASE"/>
    <property type="match status" value="1"/>
</dbReference>
<dbReference type="AlphaFoldDB" id="A0A919CK78"/>
<reference evidence="4 5" key="1">
    <citation type="journal article" date="2014" name="Int. J. Syst. Evol. Microbiol.">
        <title>Complete genome sequence of Corynebacterium casei LMG S-19264T (=DSM 44701T), isolated from a smear-ripened cheese.</title>
        <authorList>
            <consortium name="US DOE Joint Genome Institute (JGI-PGF)"/>
            <person name="Walter F."/>
            <person name="Albersmeier A."/>
            <person name="Kalinowski J."/>
            <person name="Ruckert C."/>
        </authorList>
    </citation>
    <scope>NUCLEOTIDE SEQUENCE [LARGE SCALE GENOMIC DNA]</scope>
    <source>
        <strain evidence="4 5">KCTC 19473</strain>
    </source>
</reference>
<dbReference type="GO" id="GO:0006796">
    <property type="term" value="P:phosphate-containing compound metabolic process"/>
    <property type="evidence" value="ECO:0007669"/>
    <property type="project" value="UniProtKB-ARBA"/>
</dbReference>
<dbReference type="InterPro" id="IPR002139">
    <property type="entry name" value="Ribo/fructo_kinase"/>
</dbReference>
<keyword evidence="5" id="KW-1185">Reference proteome</keyword>
<dbReference type="Proteomes" id="UP000654947">
    <property type="component" value="Unassembled WGS sequence"/>
</dbReference>
<dbReference type="InterPro" id="IPR029056">
    <property type="entry name" value="Ribokinase-like"/>
</dbReference>
<evidence type="ECO:0000313" key="4">
    <source>
        <dbReference type="EMBL" id="GHD32422.1"/>
    </source>
</evidence>
<evidence type="ECO:0000256" key="1">
    <source>
        <dbReference type="ARBA" id="ARBA00022679"/>
    </source>
</evidence>
<dbReference type="InterPro" id="IPR011611">
    <property type="entry name" value="PfkB_dom"/>
</dbReference>
<gene>
    <name evidence="4" type="ORF">GCM10007147_36040</name>
</gene>
<dbReference type="PANTHER" id="PTHR10584:SF167">
    <property type="entry name" value="PFKB DOMAIN PROTEIN"/>
    <property type="match status" value="1"/>
</dbReference>
<dbReference type="Pfam" id="PF00294">
    <property type="entry name" value="PfkB"/>
    <property type="match status" value="1"/>
</dbReference>
<proteinExistence type="predicted"/>
<feature type="domain" description="Carbohydrate kinase PfkB" evidence="3">
    <location>
        <begin position="7"/>
        <end position="295"/>
    </location>
</feature>
<accession>A0A919CK78</accession>
<sequence length="313" mass="31402">MSGRLISVSPVIIDLVMTIDRMPRPGGDTLADSHRALPGGGFNVMAAASRAGMPVVYGGAHGTGPNGDLAREAMRTEGVEVAHAPLSASDTGFCVAFVEADAERTFVTSLGAESELPPETLRSLSPAPGDTVYVVGYALLPGPRAEDLASWITGLHPQVLVALDPAPVVDSIEPALLAGVMERVDVFSPNATEAAVLTDGAGPERAAASLASRVRPGGAVLVRDGAGGCVVAAADRAPVRVPGTVVSAVDTNGAGDAHVGSLLAALAEGLDLDAAARRANVSAARAVTLRGPATSPTRAELAAFAAEHGVSGF</sequence>
<evidence type="ECO:0000259" key="3">
    <source>
        <dbReference type="Pfam" id="PF00294"/>
    </source>
</evidence>
<protein>
    <submittedName>
        <fullName evidence="4">Sugar kinase</fullName>
    </submittedName>
</protein>
<dbReference type="PRINTS" id="PR00990">
    <property type="entry name" value="RIBOKINASE"/>
</dbReference>
<comment type="caution">
    <text evidence="4">The sequence shown here is derived from an EMBL/GenBank/DDBJ whole genome shotgun (WGS) entry which is preliminary data.</text>
</comment>
<organism evidence="4 5">
    <name type="scientific">Nocardiopsis kunsanensis</name>
    <dbReference type="NCBI Taxonomy" id="141693"/>
    <lineage>
        <taxon>Bacteria</taxon>
        <taxon>Bacillati</taxon>
        <taxon>Actinomycetota</taxon>
        <taxon>Actinomycetes</taxon>
        <taxon>Streptosporangiales</taxon>
        <taxon>Nocardiopsidaceae</taxon>
        <taxon>Nocardiopsis</taxon>
    </lineage>
</organism>
<dbReference type="EMBL" id="BMXL01000023">
    <property type="protein sequence ID" value="GHD32422.1"/>
    <property type="molecule type" value="Genomic_DNA"/>
</dbReference>
<dbReference type="RefSeq" id="WP_017577252.1">
    <property type="nucleotide sequence ID" value="NZ_BMXL01000023.1"/>
</dbReference>
<keyword evidence="2 4" id="KW-0418">Kinase</keyword>
<name>A0A919CK78_9ACTN</name>
<dbReference type="GO" id="GO:0016301">
    <property type="term" value="F:kinase activity"/>
    <property type="evidence" value="ECO:0007669"/>
    <property type="project" value="UniProtKB-KW"/>
</dbReference>